<dbReference type="GO" id="GO:0016787">
    <property type="term" value="F:hydrolase activity"/>
    <property type="evidence" value="ECO:0007669"/>
    <property type="project" value="InterPro"/>
</dbReference>
<dbReference type="Pfam" id="PF04909">
    <property type="entry name" value="Amidohydro_2"/>
    <property type="match status" value="1"/>
</dbReference>
<evidence type="ECO:0000313" key="3">
    <source>
        <dbReference type="EMBL" id="RZU63847.1"/>
    </source>
</evidence>
<dbReference type="RefSeq" id="WP_165397247.1">
    <property type="nucleotide sequence ID" value="NZ_SHLC01000001.1"/>
</dbReference>
<proteinExistence type="inferred from homology"/>
<protein>
    <submittedName>
        <fullName evidence="3">L-fuconolactonase</fullName>
    </submittedName>
</protein>
<dbReference type="Proteomes" id="UP000291483">
    <property type="component" value="Unassembled WGS sequence"/>
</dbReference>
<comment type="similarity">
    <text evidence="1">Belongs to the metallo-dependent hydrolases superfamily.</text>
</comment>
<feature type="domain" description="Amidohydrolase-related" evidence="2">
    <location>
        <begin position="113"/>
        <end position="285"/>
    </location>
</feature>
<dbReference type="InterPro" id="IPR052350">
    <property type="entry name" value="Metallo-dep_Lactonases"/>
</dbReference>
<dbReference type="AlphaFoldDB" id="A0A4Q8AHG2"/>
<reference evidence="3 4" key="1">
    <citation type="submission" date="2019-02" db="EMBL/GenBank/DDBJ databases">
        <title>Sequencing the genomes of 1000 actinobacteria strains.</title>
        <authorList>
            <person name="Klenk H.-P."/>
        </authorList>
    </citation>
    <scope>NUCLEOTIDE SEQUENCE [LARGE SCALE GENOMIC DNA]</scope>
    <source>
        <strain evidence="3 4">DSM 18319</strain>
    </source>
</reference>
<dbReference type="Gene3D" id="3.20.20.140">
    <property type="entry name" value="Metal-dependent hydrolases"/>
    <property type="match status" value="1"/>
</dbReference>
<dbReference type="InterPro" id="IPR032466">
    <property type="entry name" value="Metal_Hydrolase"/>
</dbReference>
<organism evidence="3 4">
    <name type="scientific">Microterricola gilva</name>
    <dbReference type="NCBI Taxonomy" id="393267"/>
    <lineage>
        <taxon>Bacteria</taxon>
        <taxon>Bacillati</taxon>
        <taxon>Actinomycetota</taxon>
        <taxon>Actinomycetes</taxon>
        <taxon>Micrococcales</taxon>
        <taxon>Microbacteriaceae</taxon>
        <taxon>Microterricola</taxon>
    </lineage>
</organism>
<accession>A0A4Q8AHG2</accession>
<dbReference type="InterPro" id="IPR006680">
    <property type="entry name" value="Amidohydro-rel"/>
</dbReference>
<evidence type="ECO:0000259" key="2">
    <source>
        <dbReference type="Pfam" id="PF04909"/>
    </source>
</evidence>
<evidence type="ECO:0000256" key="1">
    <source>
        <dbReference type="ARBA" id="ARBA00038310"/>
    </source>
</evidence>
<comment type="caution">
    <text evidence="3">The sequence shown here is derived from an EMBL/GenBank/DDBJ whole genome shotgun (WGS) entry which is preliminary data.</text>
</comment>
<evidence type="ECO:0000313" key="4">
    <source>
        <dbReference type="Proteomes" id="UP000291483"/>
    </source>
</evidence>
<dbReference type="PANTHER" id="PTHR43569:SF2">
    <property type="entry name" value="AMIDOHYDROLASE-RELATED DOMAIN-CONTAINING PROTEIN"/>
    <property type="match status" value="1"/>
</dbReference>
<keyword evidence="4" id="KW-1185">Reference proteome</keyword>
<name>A0A4Q8AHG2_9MICO</name>
<gene>
    <name evidence="3" type="ORF">EV379_0136</name>
</gene>
<dbReference type="EMBL" id="SHLC01000001">
    <property type="protein sequence ID" value="RZU63847.1"/>
    <property type="molecule type" value="Genomic_DNA"/>
</dbReference>
<dbReference type="SUPFAM" id="SSF51556">
    <property type="entry name" value="Metallo-dependent hydrolases"/>
    <property type="match status" value="1"/>
</dbReference>
<dbReference type="PANTHER" id="PTHR43569">
    <property type="entry name" value="AMIDOHYDROLASE"/>
    <property type="match status" value="1"/>
</dbReference>
<sequence>MALLDAHVHMWDTAVFRLPWLSAVPTLAERYDFDAVRSPLADGIICVQAGETLLEAEWLLEQAARFPGAAASGTGVPGIDAIVLQYDPSDDPEAWAGAVHPVVVRSLASGGPVAGVRIPAHGAPDDLAAIPGVDALCAGLAANGLVLELLLRPAQLSSVAHLAERHPALTIVLCHMGIGQDPIEHGWEAELAKVATHPTVNAKISGILSAADDAGRPDDPARIVRAALACFGAGRLLFGSDWPISTRTGLDHLGIVARIDAELAGCSDEERALIYGGTAKAVYGIPEVPTTTSTHHDDRLSR</sequence>